<reference evidence="3 4" key="1">
    <citation type="journal article" date="2014" name="Am. J. Bot.">
        <title>Genome assembly and annotation for red clover (Trifolium pratense; Fabaceae).</title>
        <authorList>
            <person name="Istvanek J."/>
            <person name="Jaros M."/>
            <person name="Krenek A."/>
            <person name="Repkova J."/>
        </authorList>
    </citation>
    <scope>NUCLEOTIDE SEQUENCE [LARGE SCALE GENOMIC DNA]</scope>
    <source>
        <strain evidence="4">cv. Tatra</strain>
        <tissue evidence="3">Young leaves</tissue>
    </source>
</reference>
<dbReference type="Gene3D" id="1.20.1280.50">
    <property type="match status" value="1"/>
</dbReference>
<feature type="region of interest" description="Disordered" evidence="1">
    <location>
        <begin position="454"/>
        <end position="495"/>
    </location>
</feature>
<feature type="compositionally biased region" description="Acidic residues" evidence="1">
    <location>
        <begin position="454"/>
        <end position="469"/>
    </location>
</feature>
<dbReference type="InterPro" id="IPR050796">
    <property type="entry name" value="SCF_F-box_component"/>
</dbReference>
<dbReference type="Proteomes" id="UP000236291">
    <property type="component" value="Unassembled WGS sequence"/>
</dbReference>
<dbReference type="STRING" id="57577.A0A2K3NZ56"/>
<protein>
    <submittedName>
        <fullName evidence="3">F-box protein</fullName>
    </submittedName>
</protein>
<dbReference type="SMART" id="SM00256">
    <property type="entry name" value="FBOX"/>
    <property type="match status" value="1"/>
</dbReference>
<evidence type="ECO:0000313" key="4">
    <source>
        <dbReference type="Proteomes" id="UP000236291"/>
    </source>
</evidence>
<feature type="domain" description="F-box" evidence="2">
    <location>
        <begin position="8"/>
        <end position="54"/>
    </location>
</feature>
<dbReference type="EMBL" id="ASHM01002433">
    <property type="protein sequence ID" value="PNY08318.1"/>
    <property type="molecule type" value="Genomic_DNA"/>
</dbReference>
<dbReference type="PROSITE" id="PS50181">
    <property type="entry name" value="FBOX"/>
    <property type="match status" value="1"/>
</dbReference>
<dbReference type="OrthoDB" id="1408944at2759"/>
<proteinExistence type="predicted"/>
<gene>
    <name evidence="3" type="ORF">L195_g004837</name>
</gene>
<organism evidence="3 4">
    <name type="scientific">Trifolium pratense</name>
    <name type="common">Red clover</name>
    <dbReference type="NCBI Taxonomy" id="57577"/>
    <lineage>
        <taxon>Eukaryota</taxon>
        <taxon>Viridiplantae</taxon>
        <taxon>Streptophyta</taxon>
        <taxon>Embryophyta</taxon>
        <taxon>Tracheophyta</taxon>
        <taxon>Spermatophyta</taxon>
        <taxon>Magnoliopsida</taxon>
        <taxon>eudicotyledons</taxon>
        <taxon>Gunneridae</taxon>
        <taxon>Pentapetalae</taxon>
        <taxon>rosids</taxon>
        <taxon>fabids</taxon>
        <taxon>Fabales</taxon>
        <taxon>Fabaceae</taxon>
        <taxon>Papilionoideae</taxon>
        <taxon>50 kb inversion clade</taxon>
        <taxon>NPAAA clade</taxon>
        <taxon>Hologalegina</taxon>
        <taxon>IRL clade</taxon>
        <taxon>Trifolieae</taxon>
        <taxon>Trifolium</taxon>
    </lineage>
</organism>
<dbReference type="Pfam" id="PF00646">
    <property type="entry name" value="F-box"/>
    <property type="match status" value="1"/>
</dbReference>
<evidence type="ECO:0000259" key="2">
    <source>
        <dbReference type="PROSITE" id="PS50181"/>
    </source>
</evidence>
<dbReference type="PANTHER" id="PTHR31672">
    <property type="entry name" value="BNACNNG10540D PROTEIN"/>
    <property type="match status" value="1"/>
</dbReference>
<dbReference type="ExpressionAtlas" id="A0A2K3NZ56">
    <property type="expression patterns" value="baseline"/>
</dbReference>
<accession>A0A2K3NZ56</accession>
<sequence>MDISNSKLLPPATIPDDLIAKILLLLSFKTIVQLKCVSKSWNTLISDPTFVQKHLNKSSQNPHLILTPPTRQYPMSSVKSFPVSRLLETPPITVSGDSCHGSMNYCKVVGSCNGLLCLLFQSRCKTNKGLFRKFSFCLWNPAMRTMSQKLGTFYDPNPLCDSKSPIFTYDLTYKFAFGCDISTGDYKVVALRKAAVIGEGNDGWKSQVRVYNFCVNFWRNVPKCPLIPLCLMVYNTDRTSNGLYFYGTVNWLALSNHIWPWFYEDNVWKCVANAKQFMIVSLDLSTETYTQISPPLGFDEVPRFSPNLHVMMDCLCFSHDFKGIEFVIWQMKEFGVQESWTRLFRIDYFRIYHDLDFNGCSQFGTPLLPLYLSKNGDTLILANYEDDRAIIYNRRDQRVEIERIRISNKLFWFSAMDYVESLVSPPWKSATPTPSTSFPHDSMVGKSILIEDDSEIGDTVEDSSEEDEGSFLYLDELSYSESEDELSESEDELSK</sequence>
<dbReference type="SUPFAM" id="SSF81383">
    <property type="entry name" value="F-box domain"/>
    <property type="match status" value="1"/>
</dbReference>
<evidence type="ECO:0000313" key="3">
    <source>
        <dbReference type="EMBL" id="PNY08318.1"/>
    </source>
</evidence>
<feature type="compositionally biased region" description="Acidic residues" evidence="1">
    <location>
        <begin position="481"/>
        <end position="495"/>
    </location>
</feature>
<dbReference type="InterPro" id="IPR036047">
    <property type="entry name" value="F-box-like_dom_sf"/>
</dbReference>
<comment type="caution">
    <text evidence="3">The sequence shown here is derived from an EMBL/GenBank/DDBJ whole genome shotgun (WGS) entry which is preliminary data.</text>
</comment>
<name>A0A2K3NZ56_TRIPR</name>
<dbReference type="NCBIfam" id="TIGR01640">
    <property type="entry name" value="F_box_assoc_1"/>
    <property type="match status" value="1"/>
</dbReference>
<dbReference type="InterPro" id="IPR017451">
    <property type="entry name" value="F-box-assoc_interact_dom"/>
</dbReference>
<dbReference type="PANTHER" id="PTHR31672:SF13">
    <property type="entry name" value="F-BOX PROTEIN CPR30-LIKE"/>
    <property type="match status" value="1"/>
</dbReference>
<reference evidence="3 4" key="2">
    <citation type="journal article" date="2017" name="Front. Plant Sci.">
        <title>Gene Classification and Mining of Molecular Markers Useful in Red Clover (Trifolium pratense) Breeding.</title>
        <authorList>
            <person name="Istvanek J."/>
            <person name="Dluhosova J."/>
            <person name="Dluhos P."/>
            <person name="Patkova L."/>
            <person name="Nedelnik J."/>
            <person name="Repkova J."/>
        </authorList>
    </citation>
    <scope>NUCLEOTIDE SEQUENCE [LARGE SCALE GENOMIC DNA]</scope>
    <source>
        <strain evidence="4">cv. Tatra</strain>
        <tissue evidence="3">Young leaves</tissue>
    </source>
</reference>
<dbReference type="InterPro" id="IPR001810">
    <property type="entry name" value="F-box_dom"/>
</dbReference>
<evidence type="ECO:0000256" key="1">
    <source>
        <dbReference type="SAM" id="MobiDB-lite"/>
    </source>
</evidence>
<dbReference type="AlphaFoldDB" id="A0A2K3NZ56"/>